<comment type="similarity">
    <text evidence="2">Belongs to the binding-protein-dependent transport system permease family. FecCD subfamily.</text>
</comment>
<dbReference type="Proteomes" id="UP000243106">
    <property type="component" value="Unassembled WGS sequence"/>
</dbReference>
<organism evidence="9 10">
    <name type="scientific">Roseivivax halotolerans</name>
    <dbReference type="NCBI Taxonomy" id="93684"/>
    <lineage>
        <taxon>Bacteria</taxon>
        <taxon>Pseudomonadati</taxon>
        <taxon>Pseudomonadota</taxon>
        <taxon>Alphaproteobacteria</taxon>
        <taxon>Rhodobacterales</taxon>
        <taxon>Roseobacteraceae</taxon>
        <taxon>Roseivivax</taxon>
    </lineage>
</organism>
<dbReference type="RefSeq" id="WP_093012616.1">
    <property type="nucleotide sequence ID" value="NZ_FOXV01000008.1"/>
</dbReference>
<reference evidence="10" key="1">
    <citation type="submission" date="2016-10" db="EMBL/GenBank/DDBJ databases">
        <authorList>
            <person name="Varghese N."/>
            <person name="Submissions S."/>
        </authorList>
    </citation>
    <scope>NUCLEOTIDE SEQUENCE [LARGE SCALE GENOMIC DNA]</scope>
    <source>
        <strain evidence="10">JCM 10271</strain>
    </source>
</reference>
<evidence type="ECO:0000256" key="5">
    <source>
        <dbReference type="ARBA" id="ARBA00022692"/>
    </source>
</evidence>
<evidence type="ECO:0000256" key="1">
    <source>
        <dbReference type="ARBA" id="ARBA00004651"/>
    </source>
</evidence>
<dbReference type="PANTHER" id="PTHR30472:SF1">
    <property type="entry name" value="FE(3+) DICITRATE TRANSPORT SYSTEM PERMEASE PROTEIN FECC-RELATED"/>
    <property type="match status" value="1"/>
</dbReference>
<feature type="transmembrane region" description="Helical" evidence="8">
    <location>
        <begin position="89"/>
        <end position="108"/>
    </location>
</feature>
<dbReference type="Gene3D" id="1.10.3470.10">
    <property type="entry name" value="ABC transporter involved in vitamin B12 uptake, BtuC"/>
    <property type="match status" value="1"/>
</dbReference>
<dbReference type="GO" id="GO:0022857">
    <property type="term" value="F:transmembrane transporter activity"/>
    <property type="evidence" value="ECO:0007669"/>
    <property type="project" value="InterPro"/>
</dbReference>
<feature type="transmembrane region" description="Helical" evidence="8">
    <location>
        <begin position="115"/>
        <end position="135"/>
    </location>
</feature>
<keyword evidence="10" id="KW-1185">Reference proteome</keyword>
<keyword evidence="3" id="KW-0813">Transport</keyword>
<feature type="transmembrane region" description="Helical" evidence="8">
    <location>
        <begin position="274"/>
        <end position="291"/>
    </location>
</feature>
<dbReference type="Pfam" id="PF01032">
    <property type="entry name" value="FecCD"/>
    <property type="match status" value="1"/>
</dbReference>
<proteinExistence type="inferred from homology"/>
<dbReference type="STRING" id="93684.SAMN05421853_10887"/>
<dbReference type="PANTHER" id="PTHR30472">
    <property type="entry name" value="FERRIC ENTEROBACTIN TRANSPORT SYSTEM PERMEASE PROTEIN"/>
    <property type="match status" value="1"/>
</dbReference>
<sequence>MSIRALLPVAVLSVLLIGALAWHLGAGAHAVPPRAVISALLSGGESYDAAVIAGIRLPRALGAMLAGASLSAAGALMQGATRNPLAEPGLFGLLAGAALAVVAAQGVFGLGAPSLVPLLAAFGALVGALMVWGLTTAAGGGAGMLTPVLAGAAVSAFLAALTTLLNLVDERNFEDLRVWLSGSLAGLRMPVVGMVAPWALAGLAAALLLAPKLTVLSLGDESAQGLGVPVARIRVLTLVAVVVLTASAVALAGPLAFVGLTVPHAARLTFGSDYTRLLPASIALGAIYLLAADTVGRTLIAPAEISTGILTALVGAPVFVALLKVRG</sequence>
<evidence type="ECO:0000256" key="2">
    <source>
        <dbReference type="ARBA" id="ARBA00007935"/>
    </source>
</evidence>
<dbReference type="GO" id="GO:0005886">
    <property type="term" value="C:plasma membrane"/>
    <property type="evidence" value="ECO:0007669"/>
    <property type="project" value="UniProtKB-SubCell"/>
</dbReference>
<name>A0A1I5Z8Y7_9RHOB</name>
<evidence type="ECO:0000256" key="7">
    <source>
        <dbReference type="ARBA" id="ARBA00023136"/>
    </source>
</evidence>
<keyword evidence="4" id="KW-1003">Cell membrane</keyword>
<evidence type="ECO:0000313" key="9">
    <source>
        <dbReference type="EMBL" id="SFQ52567.1"/>
    </source>
</evidence>
<dbReference type="SUPFAM" id="SSF81345">
    <property type="entry name" value="ABC transporter involved in vitamin B12 uptake, BtuC"/>
    <property type="match status" value="1"/>
</dbReference>
<feature type="transmembrane region" description="Helical" evidence="8">
    <location>
        <begin position="235"/>
        <end position="262"/>
    </location>
</feature>
<feature type="transmembrane region" description="Helical" evidence="8">
    <location>
        <begin position="303"/>
        <end position="323"/>
    </location>
</feature>
<dbReference type="CDD" id="cd06550">
    <property type="entry name" value="TM_ABC_iron-siderophores_like"/>
    <property type="match status" value="1"/>
</dbReference>
<feature type="transmembrane region" description="Helical" evidence="8">
    <location>
        <begin position="189"/>
        <end position="210"/>
    </location>
</feature>
<keyword evidence="6 8" id="KW-1133">Transmembrane helix</keyword>
<dbReference type="EMBL" id="FOXV01000008">
    <property type="protein sequence ID" value="SFQ52567.1"/>
    <property type="molecule type" value="Genomic_DNA"/>
</dbReference>
<dbReference type="AlphaFoldDB" id="A0A1I5Z8Y7"/>
<evidence type="ECO:0000313" key="10">
    <source>
        <dbReference type="Proteomes" id="UP000243106"/>
    </source>
</evidence>
<dbReference type="InterPro" id="IPR000522">
    <property type="entry name" value="ABC_transptr_permease_BtuC"/>
</dbReference>
<accession>A0A1I5Z8Y7</accession>
<comment type="subcellular location">
    <subcellularLocation>
        <location evidence="1">Cell membrane</location>
        <topology evidence="1">Multi-pass membrane protein</topology>
    </subcellularLocation>
</comment>
<keyword evidence="7 8" id="KW-0472">Membrane</keyword>
<protein>
    <submittedName>
        <fullName evidence="9">Iron complex transport system permease protein</fullName>
    </submittedName>
</protein>
<dbReference type="GO" id="GO:0033214">
    <property type="term" value="P:siderophore-iron import into cell"/>
    <property type="evidence" value="ECO:0007669"/>
    <property type="project" value="TreeGrafter"/>
</dbReference>
<evidence type="ECO:0000256" key="4">
    <source>
        <dbReference type="ARBA" id="ARBA00022475"/>
    </source>
</evidence>
<feature type="transmembrane region" description="Helical" evidence="8">
    <location>
        <begin position="147"/>
        <end position="168"/>
    </location>
</feature>
<evidence type="ECO:0000256" key="3">
    <source>
        <dbReference type="ARBA" id="ARBA00022448"/>
    </source>
</evidence>
<keyword evidence="5 8" id="KW-0812">Transmembrane</keyword>
<dbReference type="FunFam" id="1.10.3470.10:FF:000001">
    <property type="entry name" value="Vitamin B12 ABC transporter permease BtuC"/>
    <property type="match status" value="1"/>
</dbReference>
<evidence type="ECO:0000256" key="8">
    <source>
        <dbReference type="SAM" id="Phobius"/>
    </source>
</evidence>
<gene>
    <name evidence="9" type="ORF">SAMN05421853_10887</name>
</gene>
<evidence type="ECO:0000256" key="6">
    <source>
        <dbReference type="ARBA" id="ARBA00022989"/>
    </source>
</evidence>
<dbReference type="InterPro" id="IPR037294">
    <property type="entry name" value="ABC_BtuC-like"/>
</dbReference>
<feature type="transmembrane region" description="Helical" evidence="8">
    <location>
        <begin position="60"/>
        <end position="77"/>
    </location>
</feature>